<name>A0ABM6IIL2_9RHOB</name>
<dbReference type="PANTHER" id="PTHR44688">
    <property type="entry name" value="DNA-BINDING TRANSCRIPTIONAL ACTIVATOR DEVR_DOSR"/>
    <property type="match status" value="1"/>
</dbReference>
<dbReference type="PANTHER" id="PTHR44688:SF16">
    <property type="entry name" value="DNA-BINDING TRANSCRIPTIONAL ACTIVATOR DEVR_DOSR"/>
    <property type="match status" value="1"/>
</dbReference>
<evidence type="ECO:0000256" key="2">
    <source>
        <dbReference type="ARBA" id="ARBA00023125"/>
    </source>
</evidence>
<gene>
    <name evidence="7" type="ORF">BMG03_12935</name>
</gene>
<evidence type="ECO:0000313" key="7">
    <source>
        <dbReference type="EMBL" id="AQS48599.1"/>
    </source>
</evidence>
<protein>
    <submittedName>
        <fullName evidence="7">Uncharacterized protein</fullName>
    </submittedName>
</protein>
<dbReference type="RefSeq" id="WP_075777048.1">
    <property type="nucleotide sequence ID" value="NZ_CP019437.1"/>
</dbReference>
<dbReference type="Pfam" id="PF00196">
    <property type="entry name" value="GerE"/>
    <property type="match status" value="1"/>
</dbReference>
<feature type="domain" description="HTH luxR-type" evidence="5">
    <location>
        <begin position="151"/>
        <end position="216"/>
    </location>
</feature>
<reference evidence="7 8" key="1">
    <citation type="submission" date="2017-01" db="EMBL/GenBank/DDBJ databases">
        <title>The complete genome sequence of a sulfur-oxidizing marine bacterium Thioclava sp. 25B10_4T.</title>
        <authorList>
            <person name="Liu Y."/>
            <person name="Lai Q."/>
            <person name="Shao Z."/>
        </authorList>
    </citation>
    <scope>NUCLEOTIDE SEQUENCE [LARGE SCALE GENOMIC DNA]</scope>
    <source>
        <strain evidence="7 8">25B10_4</strain>
    </source>
</reference>
<evidence type="ECO:0000256" key="1">
    <source>
        <dbReference type="ARBA" id="ARBA00023015"/>
    </source>
</evidence>
<evidence type="ECO:0000313" key="8">
    <source>
        <dbReference type="Proteomes" id="UP000185622"/>
    </source>
</evidence>
<keyword evidence="8" id="KW-1185">Reference proteome</keyword>
<evidence type="ECO:0000256" key="4">
    <source>
        <dbReference type="PROSITE-ProRule" id="PRU00169"/>
    </source>
</evidence>
<dbReference type="SMART" id="SM00421">
    <property type="entry name" value="HTH_LUXR"/>
    <property type="match status" value="1"/>
</dbReference>
<organism evidence="7 8">
    <name type="scientific">Thioclava nitratireducens</name>
    <dbReference type="NCBI Taxonomy" id="1915078"/>
    <lineage>
        <taxon>Bacteria</taxon>
        <taxon>Pseudomonadati</taxon>
        <taxon>Pseudomonadota</taxon>
        <taxon>Alphaproteobacteria</taxon>
        <taxon>Rhodobacterales</taxon>
        <taxon>Paracoccaceae</taxon>
        <taxon>Thioclava</taxon>
    </lineage>
</organism>
<keyword evidence="4" id="KW-0597">Phosphoprotein</keyword>
<evidence type="ECO:0000259" key="6">
    <source>
        <dbReference type="PROSITE" id="PS50110"/>
    </source>
</evidence>
<dbReference type="PROSITE" id="PS50110">
    <property type="entry name" value="RESPONSE_REGULATORY"/>
    <property type="match status" value="1"/>
</dbReference>
<accession>A0ABM6IIL2</accession>
<dbReference type="InterPro" id="IPR016032">
    <property type="entry name" value="Sig_transdc_resp-reg_C-effctor"/>
</dbReference>
<dbReference type="Gene3D" id="3.40.50.2300">
    <property type="match status" value="1"/>
</dbReference>
<dbReference type="InterPro" id="IPR036388">
    <property type="entry name" value="WH-like_DNA-bd_sf"/>
</dbReference>
<dbReference type="PRINTS" id="PR00038">
    <property type="entry name" value="HTHLUXR"/>
</dbReference>
<feature type="modified residue" description="4-aspartylphosphate" evidence="4">
    <location>
        <position position="65"/>
    </location>
</feature>
<dbReference type="PROSITE" id="PS50043">
    <property type="entry name" value="HTH_LUXR_2"/>
    <property type="match status" value="1"/>
</dbReference>
<dbReference type="SUPFAM" id="SSF46894">
    <property type="entry name" value="C-terminal effector domain of the bipartite response regulators"/>
    <property type="match status" value="1"/>
</dbReference>
<dbReference type="EMBL" id="CP019437">
    <property type="protein sequence ID" value="AQS48599.1"/>
    <property type="molecule type" value="Genomic_DNA"/>
</dbReference>
<keyword evidence="2" id="KW-0238">DNA-binding</keyword>
<dbReference type="InterPro" id="IPR001789">
    <property type="entry name" value="Sig_transdc_resp-reg_receiver"/>
</dbReference>
<evidence type="ECO:0000256" key="3">
    <source>
        <dbReference type="ARBA" id="ARBA00023163"/>
    </source>
</evidence>
<sequence length="219" mass="23335">MANFTNATETPRVLFIDDNAILADAVERSFAADGSIAVVSECKDVPSALTSKDVPMETCDVVVFDPSQTSADPAETLSAVREAAGPVAAIAYLPETALEIARQCLQSDYDGVVSRSGNIEMLIDAVFSVSMGSLYVDGCYAEARSDSSAPILVGTEALTSREREVVRGLVEGKSCRAIGNDLLISGKTVETHKYRALSKMGLTCARELETFARRNAWAV</sequence>
<dbReference type="Proteomes" id="UP000185622">
    <property type="component" value="Chromosome"/>
</dbReference>
<dbReference type="SUPFAM" id="SSF52172">
    <property type="entry name" value="CheY-like"/>
    <property type="match status" value="1"/>
</dbReference>
<evidence type="ECO:0000259" key="5">
    <source>
        <dbReference type="PROSITE" id="PS50043"/>
    </source>
</evidence>
<dbReference type="InterPro" id="IPR011006">
    <property type="entry name" value="CheY-like_superfamily"/>
</dbReference>
<dbReference type="Gene3D" id="1.10.10.10">
    <property type="entry name" value="Winged helix-like DNA-binding domain superfamily/Winged helix DNA-binding domain"/>
    <property type="match status" value="1"/>
</dbReference>
<proteinExistence type="predicted"/>
<keyword evidence="3" id="KW-0804">Transcription</keyword>
<keyword evidence="1" id="KW-0805">Transcription regulation</keyword>
<feature type="domain" description="Response regulatory" evidence="6">
    <location>
        <begin position="12"/>
        <end position="130"/>
    </location>
</feature>
<dbReference type="InterPro" id="IPR000792">
    <property type="entry name" value="Tscrpt_reg_LuxR_C"/>
</dbReference>
<dbReference type="CDD" id="cd06170">
    <property type="entry name" value="LuxR_C_like"/>
    <property type="match status" value="1"/>
</dbReference>